<dbReference type="EMBL" id="CP007509">
    <property type="protein sequence ID" value="AHY43180.1"/>
    <property type="molecule type" value="Genomic_DNA"/>
</dbReference>
<dbReference type="KEGG" id="pstu:UIB01_12135"/>
<dbReference type="Pfam" id="PF16036">
    <property type="entry name" value="Chalcone_3"/>
    <property type="match status" value="1"/>
</dbReference>
<sequence length="173" mass="20020">MSSRRNVIIASLLCLLPMLAAANWRESVPQARLVGEGELRFFGFRIYDARLWSEQAPLQAQAPFALELTYHRSISREDFVRTSLEEIQRLSGEPADSPRLRQWRAEMQRAFVDVTPGERITGVFLPGRGCRFYVNDRLQHEVADPAFADAFFAIWLDPRSRDQKLRRNLLGER</sequence>
<keyword evidence="1" id="KW-0732">Signal</keyword>
<evidence type="ECO:0000256" key="1">
    <source>
        <dbReference type="SAM" id="SignalP"/>
    </source>
</evidence>
<dbReference type="PATRIC" id="fig|316.97.peg.2429"/>
<name>A0A023WTY4_STUST</name>
<organism evidence="3 4">
    <name type="scientific">Stutzerimonas stutzeri</name>
    <name type="common">Pseudomonas stutzeri</name>
    <dbReference type="NCBI Taxonomy" id="316"/>
    <lineage>
        <taxon>Bacteria</taxon>
        <taxon>Pseudomonadati</taxon>
        <taxon>Pseudomonadota</taxon>
        <taxon>Gammaproteobacteria</taxon>
        <taxon>Pseudomonadales</taxon>
        <taxon>Pseudomonadaceae</taxon>
        <taxon>Stutzerimonas</taxon>
    </lineage>
</organism>
<dbReference type="InterPro" id="IPR016087">
    <property type="entry name" value="Chalcone_isomerase"/>
</dbReference>
<reference evidence="3 4" key="1">
    <citation type="submission" date="2014-03" db="EMBL/GenBank/DDBJ databases">
        <title>Complete genome sequence of Pseudomonas stutzeri 19SMN4.</title>
        <authorList>
            <person name="Brunet-Galmes I."/>
            <person name="Nogales B."/>
            <person name="Busquets A."/>
            <person name="Pena A."/>
            <person name="Gomila M."/>
            <person name="Garcia-Valdes E."/>
            <person name="Lalucat J."/>
            <person name="Bennasar A."/>
            <person name="Bosch R."/>
        </authorList>
    </citation>
    <scope>NUCLEOTIDE SEQUENCE [LARGE SCALE GENOMIC DNA]</scope>
    <source>
        <strain evidence="3 4">19SMN4</strain>
    </source>
</reference>
<feature type="signal peptide" evidence="1">
    <location>
        <begin position="1"/>
        <end position="22"/>
    </location>
</feature>
<gene>
    <name evidence="3" type="ORF">UIB01_12135</name>
</gene>
<evidence type="ECO:0000313" key="4">
    <source>
        <dbReference type="Proteomes" id="UP000025238"/>
    </source>
</evidence>
<proteinExistence type="predicted"/>
<protein>
    <recommendedName>
        <fullName evidence="2">Chalcone isomerase domain-containing protein</fullName>
    </recommendedName>
</protein>
<feature type="chain" id="PRO_5001524861" description="Chalcone isomerase domain-containing protein" evidence="1">
    <location>
        <begin position="23"/>
        <end position="173"/>
    </location>
</feature>
<evidence type="ECO:0000313" key="3">
    <source>
        <dbReference type="EMBL" id="AHY43180.1"/>
    </source>
</evidence>
<accession>A0A023WTY4</accession>
<feature type="domain" description="Chalcone isomerase" evidence="2">
    <location>
        <begin position="56"/>
        <end position="171"/>
    </location>
</feature>
<dbReference type="Proteomes" id="UP000025238">
    <property type="component" value="Chromosome"/>
</dbReference>
<dbReference type="OrthoDB" id="8527419at2"/>
<dbReference type="AlphaFoldDB" id="A0A023WTY4"/>
<evidence type="ECO:0000259" key="2">
    <source>
        <dbReference type="Pfam" id="PF16036"/>
    </source>
</evidence>